<feature type="compositionally biased region" description="Pro residues" evidence="1">
    <location>
        <begin position="91"/>
        <end position="105"/>
    </location>
</feature>
<evidence type="ECO:0000313" key="3">
    <source>
        <dbReference type="EMBL" id="PMD60335.1"/>
    </source>
</evidence>
<evidence type="ECO:0000313" key="4">
    <source>
        <dbReference type="Proteomes" id="UP000235371"/>
    </source>
</evidence>
<keyword evidence="4" id="KW-1185">Reference proteome</keyword>
<feature type="region of interest" description="Disordered" evidence="1">
    <location>
        <begin position="140"/>
        <end position="210"/>
    </location>
</feature>
<evidence type="ECO:0000256" key="1">
    <source>
        <dbReference type="SAM" id="MobiDB-lite"/>
    </source>
</evidence>
<name>A0A2J6TBD8_9HELO</name>
<feature type="compositionally biased region" description="Basic and acidic residues" evidence="1">
    <location>
        <begin position="9"/>
        <end position="20"/>
    </location>
</feature>
<dbReference type="InterPro" id="IPR001202">
    <property type="entry name" value="WW_dom"/>
</dbReference>
<feature type="region of interest" description="Disordered" evidence="1">
    <location>
        <begin position="223"/>
        <end position="243"/>
    </location>
</feature>
<dbReference type="InterPro" id="IPR036020">
    <property type="entry name" value="WW_dom_sf"/>
</dbReference>
<sequence>MASGANEGVEEREAASRPRGQDVSPSTNADLEKRDAEDDLSEGETGSDGEHSEDGGEDESEVKTSRRDANSVEDHNAVNEPSSADGAAEAPPLPAEEIPPLPTEEPPAATGQDDGWAPIWEESAQSFYFYNRFTGATQWTNPRVPEASQPPPPGVAAAAYTPPVPAPTENPPTSGYNPALHGDYDPTAWYAQPAAPLPAAPSEAPADPTTQYAATAQFNRFTGRFQNPDLNPENFNDENKSRRQMNAFFDVDAAANSHDGRSLKAERSGKKLSKTELKQFKEKRKAKKEEKRRAWLRD</sequence>
<dbReference type="GeneID" id="36588226"/>
<dbReference type="PROSITE" id="PS50020">
    <property type="entry name" value="WW_DOMAIN_2"/>
    <property type="match status" value="1"/>
</dbReference>
<evidence type="ECO:0000259" key="2">
    <source>
        <dbReference type="PROSITE" id="PS50020"/>
    </source>
</evidence>
<proteinExistence type="predicted"/>
<feature type="region of interest" description="Disordered" evidence="1">
    <location>
        <begin position="257"/>
        <end position="298"/>
    </location>
</feature>
<dbReference type="AlphaFoldDB" id="A0A2J6TBD8"/>
<protein>
    <recommendedName>
        <fullName evidence="2">WW domain-containing protein</fullName>
    </recommendedName>
</protein>
<organism evidence="3 4">
    <name type="scientific">Hyaloscypha bicolor E</name>
    <dbReference type="NCBI Taxonomy" id="1095630"/>
    <lineage>
        <taxon>Eukaryota</taxon>
        <taxon>Fungi</taxon>
        <taxon>Dikarya</taxon>
        <taxon>Ascomycota</taxon>
        <taxon>Pezizomycotina</taxon>
        <taxon>Leotiomycetes</taxon>
        <taxon>Helotiales</taxon>
        <taxon>Hyaloscyphaceae</taxon>
        <taxon>Hyaloscypha</taxon>
        <taxon>Hyaloscypha bicolor</taxon>
    </lineage>
</organism>
<dbReference type="InParanoid" id="A0A2J6TBD8"/>
<dbReference type="Gene3D" id="2.20.70.10">
    <property type="match status" value="1"/>
</dbReference>
<reference evidence="3 4" key="1">
    <citation type="submission" date="2016-04" db="EMBL/GenBank/DDBJ databases">
        <title>A degradative enzymes factory behind the ericoid mycorrhizal symbiosis.</title>
        <authorList>
            <consortium name="DOE Joint Genome Institute"/>
            <person name="Martino E."/>
            <person name="Morin E."/>
            <person name="Grelet G."/>
            <person name="Kuo A."/>
            <person name="Kohler A."/>
            <person name="Daghino S."/>
            <person name="Barry K."/>
            <person name="Choi C."/>
            <person name="Cichocki N."/>
            <person name="Clum A."/>
            <person name="Copeland A."/>
            <person name="Hainaut M."/>
            <person name="Haridas S."/>
            <person name="Labutti K."/>
            <person name="Lindquist E."/>
            <person name="Lipzen A."/>
            <person name="Khouja H.-R."/>
            <person name="Murat C."/>
            <person name="Ohm R."/>
            <person name="Olson A."/>
            <person name="Spatafora J."/>
            <person name="Veneault-Fourrey C."/>
            <person name="Henrissat B."/>
            <person name="Grigoriev I."/>
            <person name="Martin F."/>
            <person name="Perotto S."/>
        </authorList>
    </citation>
    <scope>NUCLEOTIDE SEQUENCE [LARGE SCALE GENOMIC DNA]</scope>
    <source>
        <strain evidence="3 4">E</strain>
    </source>
</reference>
<feature type="compositionally biased region" description="Basic and acidic residues" evidence="1">
    <location>
        <begin position="61"/>
        <end position="77"/>
    </location>
</feature>
<dbReference type="OrthoDB" id="2444812at2759"/>
<gene>
    <name evidence="3" type="ORF">K444DRAFT_612522</name>
</gene>
<feature type="domain" description="WW" evidence="2">
    <location>
        <begin position="110"/>
        <end position="144"/>
    </location>
</feature>
<feature type="compositionally biased region" description="Acidic residues" evidence="1">
    <location>
        <begin position="37"/>
        <end position="47"/>
    </location>
</feature>
<dbReference type="RefSeq" id="XP_024737239.1">
    <property type="nucleotide sequence ID" value="XM_024880149.1"/>
</dbReference>
<feature type="compositionally biased region" description="Basic and acidic residues" evidence="1">
    <location>
        <begin position="258"/>
        <end position="280"/>
    </location>
</feature>
<feature type="compositionally biased region" description="Basic and acidic residues" evidence="1">
    <location>
        <begin position="287"/>
        <end position="298"/>
    </location>
</feature>
<dbReference type="PROSITE" id="PS01159">
    <property type="entry name" value="WW_DOMAIN_1"/>
    <property type="match status" value="1"/>
</dbReference>
<accession>A0A2J6TBD8</accession>
<feature type="region of interest" description="Disordered" evidence="1">
    <location>
        <begin position="1"/>
        <end position="120"/>
    </location>
</feature>
<dbReference type="SUPFAM" id="SSF51045">
    <property type="entry name" value="WW domain"/>
    <property type="match status" value="1"/>
</dbReference>
<dbReference type="Proteomes" id="UP000235371">
    <property type="component" value="Unassembled WGS sequence"/>
</dbReference>
<dbReference type="EMBL" id="KZ613790">
    <property type="protein sequence ID" value="PMD60335.1"/>
    <property type="molecule type" value="Genomic_DNA"/>
</dbReference>